<dbReference type="SUPFAM" id="SSF101874">
    <property type="entry name" value="YceI-like"/>
    <property type="match status" value="1"/>
</dbReference>
<dbReference type="InterPro" id="IPR007372">
    <property type="entry name" value="Lipid/polyisoprenoid-bd_YceI"/>
</dbReference>
<comment type="similarity">
    <text evidence="1">Belongs to the UPF0312 family.</text>
</comment>
<evidence type="ECO:0000259" key="2">
    <source>
        <dbReference type="SMART" id="SM00867"/>
    </source>
</evidence>
<name>A0ABN2VRZ1_9ACTN</name>
<accession>A0ABN2VRZ1</accession>
<evidence type="ECO:0000313" key="4">
    <source>
        <dbReference type="Proteomes" id="UP001500016"/>
    </source>
</evidence>
<proteinExistence type="inferred from homology"/>
<dbReference type="RefSeq" id="WP_344526302.1">
    <property type="nucleotide sequence ID" value="NZ_BAAAPE010000005.1"/>
</dbReference>
<evidence type="ECO:0000256" key="1">
    <source>
        <dbReference type="ARBA" id="ARBA00008812"/>
    </source>
</evidence>
<dbReference type="EMBL" id="BAAAPE010000005">
    <property type="protein sequence ID" value="GAA2069996.1"/>
    <property type="molecule type" value="Genomic_DNA"/>
</dbReference>
<feature type="domain" description="Lipid/polyisoprenoid-binding YceI-like" evidence="2">
    <location>
        <begin position="13"/>
        <end position="178"/>
    </location>
</feature>
<dbReference type="PANTHER" id="PTHR34406:SF1">
    <property type="entry name" value="PROTEIN YCEI"/>
    <property type="match status" value="1"/>
</dbReference>
<keyword evidence="4" id="KW-1185">Reference proteome</keyword>
<comment type="caution">
    <text evidence="3">The sequence shown here is derived from an EMBL/GenBank/DDBJ whole genome shotgun (WGS) entry which is preliminary data.</text>
</comment>
<dbReference type="InterPro" id="IPR036761">
    <property type="entry name" value="TTHA0802/YceI-like_sf"/>
</dbReference>
<dbReference type="SMART" id="SM00867">
    <property type="entry name" value="YceI"/>
    <property type="match status" value="1"/>
</dbReference>
<organism evidence="3 4">
    <name type="scientific">Streptomyces albiaxialis</name>
    <dbReference type="NCBI Taxonomy" id="329523"/>
    <lineage>
        <taxon>Bacteria</taxon>
        <taxon>Bacillati</taxon>
        <taxon>Actinomycetota</taxon>
        <taxon>Actinomycetes</taxon>
        <taxon>Kitasatosporales</taxon>
        <taxon>Streptomycetaceae</taxon>
        <taxon>Streptomyces</taxon>
    </lineage>
</organism>
<reference evidence="3 4" key="1">
    <citation type="journal article" date="2019" name="Int. J. Syst. Evol. Microbiol.">
        <title>The Global Catalogue of Microorganisms (GCM) 10K type strain sequencing project: providing services to taxonomists for standard genome sequencing and annotation.</title>
        <authorList>
            <consortium name="The Broad Institute Genomics Platform"/>
            <consortium name="The Broad Institute Genome Sequencing Center for Infectious Disease"/>
            <person name="Wu L."/>
            <person name="Ma J."/>
        </authorList>
    </citation>
    <scope>NUCLEOTIDE SEQUENCE [LARGE SCALE GENOMIC DNA]</scope>
    <source>
        <strain evidence="3 4">JCM 15478</strain>
    </source>
</reference>
<dbReference type="Proteomes" id="UP001500016">
    <property type="component" value="Unassembled WGS sequence"/>
</dbReference>
<evidence type="ECO:0000313" key="3">
    <source>
        <dbReference type="EMBL" id="GAA2069996.1"/>
    </source>
</evidence>
<gene>
    <name evidence="3" type="ORF">GCM10009801_20360</name>
</gene>
<dbReference type="PANTHER" id="PTHR34406">
    <property type="entry name" value="PROTEIN YCEI"/>
    <property type="match status" value="1"/>
</dbReference>
<sequence>MSTITNLSELTGHYALSPGHSRIGFVARHTMATRVRGRFEEFEGSAYLDGGDPAASSVRLTIPAKSIQTGNRLRDDLLRSKFLDVDNHPALAFASTGVEQLDRSDYRLTGDLTLRGVTKPVTLDVELTDGGTGMEGDFYAGFRASVTLDRSDWGANWNALTAVFLSPKVTLECDVVAIRQH</sequence>
<dbReference type="Pfam" id="PF04264">
    <property type="entry name" value="YceI"/>
    <property type="match status" value="1"/>
</dbReference>
<dbReference type="Gene3D" id="2.40.128.110">
    <property type="entry name" value="Lipid/polyisoprenoid-binding, YceI-like"/>
    <property type="match status" value="1"/>
</dbReference>
<protein>
    <submittedName>
        <fullName evidence="3">YceI family protein</fullName>
    </submittedName>
</protein>